<feature type="domain" description="PASTA" evidence="2">
    <location>
        <begin position="43"/>
        <end position="110"/>
    </location>
</feature>
<dbReference type="AlphaFoldDB" id="A0A6M1T6G3"/>
<dbReference type="CDD" id="cd06577">
    <property type="entry name" value="PASTA_pknB"/>
    <property type="match status" value="3"/>
</dbReference>
<keyword evidence="1" id="KW-0812">Transmembrane</keyword>
<evidence type="ECO:0000313" key="3">
    <source>
        <dbReference type="EMBL" id="NGP75883.1"/>
    </source>
</evidence>
<dbReference type="Pfam" id="PF03793">
    <property type="entry name" value="PASTA"/>
    <property type="match status" value="3"/>
</dbReference>
<keyword evidence="1" id="KW-1133">Transmembrane helix</keyword>
<comment type="caution">
    <text evidence="3">The sequence shown here is derived from an EMBL/GenBank/DDBJ whole genome shotgun (WGS) entry which is preliminary data.</text>
</comment>
<reference evidence="3 4" key="1">
    <citation type="submission" date="2020-02" db="EMBL/GenBank/DDBJ databases">
        <title>Balneolaceae bacterium YR4-1, complete genome.</title>
        <authorList>
            <person name="Li Y."/>
            <person name="Wu S."/>
        </authorList>
    </citation>
    <scope>NUCLEOTIDE SEQUENCE [LARGE SCALE GENOMIC DNA]</scope>
    <source>
        <strain evidence="3 4">YR4-1</strain>
    </source>
</reference>
<dbReference type="InterPro" id="IPR005543">
    <property type="entry name" value="PASTA_dom"/>
</dbReference>
<proteinExistence type="predicted"/>
<protein>
    <submittedName>
        <fullName evidence="3">PASTA domain-containing protein</fullName>
    </submittedName>
</protein>
<feature type="transmembrane region" description="Helical" evidence="1">
    <location>
        <begin position="14"/>
        <end position="37"/>
    </location>
</feature>
<accession>A0A6M1T6G3</accession>
<keyword evidence="1" id="KW-0472">Membrane</keyword>
<evidence type="ECO:0000256" key="1">
    <source>
        <dbReference type="SAM" id="Phobius"/>
    </source>
</evidence>
<feature type="domain" description="PASTA" evidence="2">
    <location>
        <begin position="180"/>
        <end position="246"/>
    </location>
</feature>
<dbReference type="EMBL" id="JAALLT010000002">
    <property type="protein sequence ID" value="NGP75883.1"/>
    <property type="molecule type" value="Genomic_DNA"/>
</dbReference>
<feature type="domain" description="PASTA" evidence="2">
    <location>
        <begin position="112"/>
        <end position="177"/>
    </location>
</feature>
<sequence>MIEKIRDLLTSKKFYASVSTLIAAGALLILLLDYVLMPAYTNYDEGVTVPDVTKLSLNEADSLLTTYGLRFEVSERRSNSAYPADYVIDQTPSASEIVKPNRKIYLTVNTVSTPKVEVPKVVNLSLRNAKIQLQNYGLEVGTVSYESSRFKNSVLRQSIPAGKTVNKGTVVNLAVSDGLGEKMVAVPNIIGARLAEAQQMLRTAGLRVGEIRFQPNRQYPPNTILDFTPKQEKVIEGETLKLIVSERFDVREESESGAVLDTSFVADPDSSQIQN</sequence>
<dbReference type="SUPFAM" id="SSF54184">
    <property type="entry name" value="Penicillin-binding protein 2x (pbp-2x), c-terminal domain"/>
    <property type="match status" value="1"/>
</dbReference>
<dbReference type="Proteomes" id="UP000473278">
    <property type="component" value="Unassembled WGS sequence"/>
</dbReference>
<dbReference type="PROSITE" id="PS51178">
    <property type="entry name" value="PASTA"/>
    <property type="match status" value="3"/>
</dbReference>
<evidence type="ECO:0000259" key="2">
    <source>
        <dbReference type="PROSITE" id="PS51178"/>
    </source>
</evidence>
<name>A0A6M1T6G3_9BACT</name>
<dbReference type="RefSeq" id="WP_165139726.1">
    <property type="nucleotide sequence ID" value="NZ_JAALLT010000002.1"/>
</dbReference>
<evidence type="ECO:0000313" key="4">
    <source>
        <dbReference type="Proteomes" id="UP000473278"/>
    </source>
</evidence>
<keyword evidence="4" id="KW-1185">Reference proteome</keyword>
<dbReference type="SMART" id="SM00740">
    <property type="entry name" value="PASTA"/>
    <property type="match status" value="3"/>
</dbReference>
<dbReference type="Gene3D" id="3.30.10.20">
    <property type="match status" value="3"/>
</dbReference>
<organism evidence="3 4">
    <name type="scientific">Halalkalibaculum roseum</name>
    <dbReference type="NCBI Taxonomy" id="2709311"/>
    <lineage>
        <taxon>Bacteria</taxon>
        <taxon>Pseudomonadati</taxon>
        <taxon>Balneolota</taxon>
        <taxon>Balneolia</taxon>
        <taxon>Balneolales</taxon>
        <taxon>Balneolaceae</taxon>
        <taxon>Halalkalibaculum</taxon>
    </lineage>
</organism>
<gene>
    <name evidence="3" type="ORF">G3570_04510</name>
</gene>